<sequence length="61" mass="6799">MLGKAGDAHNFTRVDRWTEAMQHGRQPSAKRKNRFALQRIAKLDALLSFTKSTNARSGAGK</sequence>
<organism evidence="1 2">
    <name type="scientific">Dyella nitratireducens</name>
    <dbReference type="NCBI Taxonomy" id="1849580"/>
    <lineage>
        <taxon>Bacteria</taxon>
        <taxon>Pseudomonadati</taxon>
        <taxon>Pseudomonadota</taxon>
        <taxon>Gammaproteobacteria</taxon>
        <taxon>Lysobacterales</taxon>
        <taxon>Rhodanobacteraceae</taxon>
        <taxon>Dyella</taxon>
    </lineage>
</organism>
<dbReference type="EMBL" id="BMJA01000001">
    <property type="protein sequence ID" value="GGA20157.1"/>
    <property type="molecule type" value="Genomic_DNA"/>
</dbReference>
<protein>
    <recommendedName>
        <fullName evidence="3">Transposase</fullName>
    </recommendedName>
</protein>
<evidence type="ECO:0000313" key="1">
    <source>
        <dbReference type="EMBL" id="GGA20157.1"/>
    </source>
</evidence>
<reference evidence="2" key="1">
    <citation type="journal article" date="2019" name="Int. J. Syst. Evol. Microbiol.">
        <title>The Global Catalogue of Microorganisms (GCM) 10K type strain sequencing project: providing services to taxonomists for standard genome sequencing and annotation.</title>
        <authorList>
            <consortium name="The Broad Institute Genomics Platform"/>
            <consortium name="The Broad Institute Genome Sequencing Center for Infectious Disease"/>
            <person name="Wu L."/>
            <person name="Ma J."/>
        </authorList>
    </citation>
    <scope>NUCLEOTIDE SEQUENCE [LARGE SCALE GENOMIC DNA]</scope>
    <source>
        <strain evidence="2">CGMCC 1.15439</strain>
    </source>
</reference>
<evidence type="ECO:0008006" key="3">
    <source>
        <dbReference type="Google" id="ProtNLM"/>
    </source>
</evidence>
<evidence type="ECO:0000313" key="2">
    <source>
        <dbReference type="Proteomes" id="UP000620046"/>
    </source>
</evidence>
<accession>A0ABQ1FLK7</accession>
<keyword evidence="2" id="KW-1185">Reference proteome</keyword>
<dbReference type="Proteomes" id="UP000620046">
    <property type="component" value="Unassembled WGS sequence"/>
</dbReference>
<gene>
    <name evidence="1" type="ORF">GCM10010981_05230</name>
</gene>
<proteinExistence type="predicted"/>
<name>A0ABQ1FLK7_9GAMM</name>
<comment type="caution">
    <text evidence="1">The sequence shown here is derived from an EMBL/GenBank/DDBJ whole genome shotgun (WGS) entry which is preliminary data.</text>
</comment>